<keyword evidence="1" id="KW-0812">Transmembrane</keyword>
<gene>
    <name evidence="2" type="ORF">H8J70_00330</name>
</gene>
<keyword evidence="1" id="KW-0472">Membrane</keyword>
<dbReference type="RefSeq" id="WP_186501774.1">
    <property type="nucleotide sequence ID" value="NZ_JACOGK010000001.1"/>
</dbReference>
<proteinExistence type="predicted"/>
<reference evidence="2 3" key="1">
    <citation type="submission" date="2020-08" db="EMBL/GenBank/DDBJ databases">
        <authorList>
            <person name="Liu C."/>
            <person name="Sun Q."/>
        </authorList>
    </citation>
    <scope>NUCLEOTIDE SEQUENCE [LARGE SCALE GENOMIC DNA]</scope>
    <source>
        <strain evidence="2 3">NSJ-59</strain>
    </source>
</reference>
<name>A0ABR6VF15_9FIRM</name>
<evidence type="ECO:0000313" key="2">
    <source>
        <dbReference type="EMBL" id="MBC3535714.1"/>
    </source>
</evidence>
<sequence>MFEKINIPDCMVIIGLVAALVMAIFYSLNELAMSIASGLLGYIGGTVKSAAQMKGDEKNESIH</sequence>
<evidence type="ECO:0008006" key="4">
    <source>
        <dbReference type="Google" id="ProtNLM"/>
    </source>
</evidence>
<comment type="caution">
    <text evidence="2">The sequence shown here is derived from an EMBL/GenBank/DDBJ whole genome shotgun (WGS) entry which is preliminary data.</text>
</comment>
<evidence type="ECO:0000256" key="1">
    <source>
        <dbReference type="SAM" id="Phobius"/>
    </source>
</evidence>
<evidence type="ECO:0000313" key="3">
    <source>
        <dbReference type="Proteomes" id="UP000606870"/>
    </source>
</evidence>
<protein>
    <recommendedName>
        <fullName evidence="4">Holin</fullName>
    </recommendedName>
</protein>
<accession>A0ABR6VF15</accession>
<keyword evidence="3" id="KW-1185">Reference proteome</keyword>
<organism evidence="2 3">
    <name type="scientific">Megasphaera hominis</name>
    <dbReference type="NCBI Taxonomy" id="159836"/>
    <lineage>
        <taxon>Bacteria</taxon>
        <taxon>Bacillati</taxon>
        <taxon>Bacillota</taxon>
        <taxon>Negativicutes</taxon>
        <taxon>Veillonellales</taxon>
        <taxon>Veillonellaceae</taxon>
        <taxon>Megasphaera</taxon>
    </lineage>
</organism>
<dbReference type="Proteomes" id="UP000606870">
    <property type="component" value="Unassembled WGS sequence"/>
</dbReference>
<dbReference type="EMBL" id="JACOGK010000001">
    <property type="protein sequence ID" value="MBC3535714.1"/>
    <property type="molecule type" value="Genomic_DNA"/>
</dbReference>
<keyword evidence="1" id="KW-1133">Transmembrane helix</keyword>
<feature type="transmembrane region" description="Helical" evidence="1">
    <location>
        <begin position="7"/>
        <end position="26"/>
    </location>
</feature>